<accession>A0ABM8Z7B7</accession>
<dbReference type="PANTHER" id="PTHR46018">
    <property type="entry name" value="ZINC PHOSPHODIESTERASE ELAC PROTEIN 1"/>
    <property type="match status" value="1"/>
</dbReference>
<comment type="caution">
    <text evidence="3">The sequence shown here is derived from an EMBL/GenBank/DDBJ whole genome shotgun (WGS) entry which is preliminary data.</text>
</comment>
<dbReference type="PANTHER" id="PTHR46018:SF4">
    <property type="entry name" value="METALLO-HYDROLASE YHFI-RELATED"/>
    <property type="match status" value="1"/>
</dbReference>
<dbReference type="InterPro" id="IPR036866">
    <property type="entry name" value="RibonucZ/Hydroxyglut_hydro"/>
</dbReference>
<keyword evidence="1" id="KW-0862">Zinc</keyword>
<dbReference type="EMBL" id="CAKKNS010000006">
    <property type="protein sequence ID" value="CAH0417078.1"/>
    <property type="molecule type" value="Genomic_DNA"/>
</dbReference>
<dbReference type="CDD" id="cd07716">
    <property type="entry name" value="RNaseZ_short-form-like_MBL-fold"/>
    <property type="match status" value="1"/>
</dbReference>
<evidence type="ECO:0000259" key="2">
    <source>
        <dbReference type="SMART" id="SM00849"/>
    </source>
</evidence>
<reference evidence="3 4" key="1">
    <citation type="submission" date="2021-11" db="EMBL/GenBank/DDBJ databases">
        <authorList>
            <person name="Depoorter E."/>
        </authorList>
    </citation>
    <scope>NUCLEOTIDE SEQUENCE [LARGE SCALE GENOMIC DNA]</scope>
    <source>
        <strain evidence="3 4">LMG 24289</strain>
    </source>
</reference>
<proteinExistence type="predicted"/>
<dbReference type="RefSeq" id="WP_230097112.1">
    <property type="nucleotide sequence ID" value="NZ_CAKKNS010000006.1"/>
</dbReference>
<dbReference type="GO" id="GO:0042781">
    <property type="term" value="F:3'-tRNA processing endoribonuclease activity"/>
    <property type="evidence" value="ECO:0007669"/>
    <property type="project" value="UniProtKB-EC"/>
</dbReference>
<gene>
    <name evidence="3" type="primary">rbn</name>
    <name evidence="3" type="ORF">WFA24289_01395</name>
</gene>
<protein>
    <submittedName>
        <fullName evidence="3">Ribonuclease BN</fullName>
        <ecNumber evidence="3">3.1.26.11</ecNumber>
    </submittedName>
</protein>
<keyword evidence="3" id="KW-0378">Hydrolase</keyword>
<keyword evidence="4" id="KW-1185">Reference proteome</keyword>
<dbReference type="EC" id="3.1.26.11" evidence="3"/>
<name>A0ABM8Z7B7_9LACO</name>
<dbReference type="Pfam" id="PF12706">
    <property type="entry name" value="Lactamase_B_2"/>
    <property type="match status" value="1"/>
</dbReference>
<feature type="domain" description="Metallo-beta-lactamase" evidence="2">
    <location>
        <begin position="18"/>
        <end position="211"/>
    </location>
</feature>
<organism evidence="3 4">
    <name type="scientific">Periweissella fabaria</name>
    <dbReference type="NCBI Taxonomy" id="546157"/>
    <lineage>
        <taxon>Bacteria</taxon>
        <taxon>Bacillati</taxon>
        <taxon>Bacillota</taxon>
        <taxon>Bacilli</taxon>
        <taxon>Lactobacillales</taxon>
        <taxon>Lactobacillaceae</taxon>
        <taxon>Periweissella</taxon>
    </lineage>
</organism>
<sequence>MKLTVIGCLGGFPAEGKATSCFLLESKGFNLLIDCGSGALLALQKVLSPLQLDAALLTHFHADHIADVGVLQHFWQLAPGVKKVPILPIYASNHEPENFNKLDWPASTQKQALDFTKPMQIGPFTISFFKTKHLVETYAVRIKEQGNSNELVYTADTTMVAGLADFITGAKVLLADTNFLADKPEPRWHLTTLETSQLANQAHVQHVILTHLPPFGDANAFKREVVAGLVNETDVEFAREGLICEI</sequence>
<dbReference type="SMART" id="SM00849">
    <property type="entry name" value="Lactamase_B"/>
    <property type="match status" value="1"/>
</dbReference>
<evidence type="ECO:0000313" key="3">
    <source>
        <dbReference type="EMBL" id="CAH0417078.1"/>
    </source>
</evidence>
<dbReference type="Gene3D" id="3.60.15.10">
    <property type="entry name" value="Ribonuclease Z/Hydroxyacylglutathione hydrolase-like"/>
    <property type="match status" value="1"/>
</dbReference>
<dbReference type="SUPFAM" id="SSF56281">
    <property type="entry name" value="Metallo-hydrolase/oxidoreductase"/>
    <property type="match status" value="1"/>
</dbReference>
<evidence type="ECO:0000313" key="4">
    <source>
        <dbReference type="Proteomes" id="UP000789707"/>
    </source>
</evidence>
<evidence type="ECO:0000256" key="1">
    <source>
        <dbReference type="ARBA" id="ARBA00022833"/>
    </source>
</evidence>
<dbReference type="InterPro" id="IPR001279">
    <property type="entry name" value="Metallo-B-lactamas"/>
</dbReference>
<dbReference type="Proteomes" id="UP000789707">
    <property type="component" value="Unassembled WGS sequence"/>
</dbReference>